<accession>A0A914USB8</accession>
<dbReference type="AlphaFoldDB" id="A0A914USB8"/>
<name>A0A914USB8_9BILA</name>
<keyword evidence="1" id="KW-1185">Reference proteome</keyword>
<evidence type="ECO:0000313" key="1">
    <source>
        <dbReference type="Proteomes" id="UP000887566"/>
    </source>
</evidence>
<evidence type="ECO:0000313" key="2">
    <source>
        <dbReference type="WBParaSite" id="PSAMB.scaffold1213size34230.g11782.t1"/>
    </source>
</evidence>
<sequence>MLFLKRLLHHAVHNLLLSPEKQRHRKTSRTLLEDWDEFVDQSSAFVIFDVAVFVVVVKVLSPPLHSIVDTIPGRSSNLSVAELLYKLLLPLRSHSSIYSTPLHSSTPRSTFLSTKKMQSVKIVALVAFLCALSFHEADAQYYAAGYWPYASYAPWSYLNPYGRYYAWAGAPVVIGKRSAGFGPSEQAPMMEPQPQ</sequence>
<protein>
    <submittedName>
        <fullName evidence="2">Uncharacterized protein</fullName>
    </submittedName>
</protein>
<reference evidence="2" key="1">
    <citation type="submission" date="2022-11" db="UniProtKB">
        <authorList>
            <consortium name="WormBaseParasite"/>
        </authorList>
    </citation>
    <scope>IDENTIFICATION</scope>
</reference>
<dbReference type="WBParaSite" id="PSAMB.scaffold1213size34230.g11782.t1">
    <property type="protein sequence ID" value="PSAMB.scaffold1213size34230.g11782.t1"/>
    <property type="gene ID" value="PSAMB.scaffold1213size34230.g11782"/>
</dbReference>
<dbReference type="Proteomes" id="UP000887566">
    <property type="component" value="Unplaced"/>
</dbReference>
<organism evidence="1 2">
    <name type="scientific">Plectus sambesii</name>
    <dbReference type="NCBI Taxonomy" id="2011161"/>
    <lineage>
        <taxon>Eukaryota</taxon>
        <taxon>Metazoa</taxon>
        <taxon>Ecdysozoa</taxon>
        <taxon>Nematoda</taxon>
        <taxon>Chromadorea</taxon>
        <taxon>Plectida</taxon>
        <taxon>Plectina</taxon>
        <taxon>Plectoidea</taxon>
        <taxon>Plectidae</taxon>
        <taxon>Plectus</taxon>
    </lineage>
</organism>
<proteinExistence type="predicted"/>